<evidence type="ECO:0000313" key="16">
    <source>
        <dbReference type="WBParaSite" id="PSAMB.scaffold6276size9833.g28249.t1"/>
    </source>
</evidence>
<evidence type="ECO:0000256" key="8">
    <source>
        <dbReference type="ARBA" id="ARBA00023163"/>
    </source>
</evidence>
<keyword evidence="8 11" id="KW-0804">Transcription</keyword>
<evidence type="ECO:0000256" key="6">
    <source>
        <dbReference type="ARBA" id="ARBA00023015"/>
    </source>
</evidence>
<dbReference type="SUPFAM" id="SSF57716">
    <property type="entry name" value="Glucocorticoid receptor-like (DNA-binding domain)"/>
    <property type="match status" value="2"/>
</dbReference>
<dbReference type="InterPro" id="IPR013088">
    <property type="entry name" value="Znf_NHR/GATA"/>
</dbReference>
<dbReference type="AlphaFoldDB" id="A0A914X1L8"/>
<dbReference type="InterPro" id="IPR000536">
    <property type="entry name" value="Nucl_hrmn_rcpt_lig-bd"/>
</dbReference>
<dbReference type="GO" id="GO:0003700">
    <property type="term" value="F:DNA-binding transcription factor activity"/>
    <property type="evidence" value="ECO:0007669"/>
    <property type="project" value="InterPro"/>
</dbReference>
<evidence type="ECO:0000256" key="2">
    <source>
        <dbReference type="ARBA" id="ARBA00005993"/>
    </source>
</evidence>
<dbReference type="InterPro" id="IPR049636">
    <property type="entry name" value="HNF4-like_DBD"/>
</dbReference>
<evidence type="ECO:0000256" key="7">
    <source>
        <dbReference type="ARBA" id="ARBA00023125"/>
    </source>
</evidence>
<feature type="compositionally biased region" description="Basic and acidic residues" evidence="12">
    <location>
        <begin position="84"/>
        <end position="100"/>
    </location>
</feature>
<dbReference type="Pfam" id="PF00104">
    <property type="entry name" value="Hormone_recep"/>
    <property type="match status" value="2"/>
</dbReference>
<keyword evidence="5 11" id="KW-0862">Zinc</keyword>
<feature type="region of interest" description="Disordered" evidence="12">
    <location>
        <begin position="84"/>
        <end position="114"/>
    </location>
</feature>
<evidence type="ECO:0000256" key="5">
    <source>
        <dbReference type="ARBA" id="ARBA00022833"/>
    </source>
</evidence>
<evidence type="ECO:0000259" key="14">
    <source>
        <dbReference type="PROSITE" id="PS51843"/>
    </source>
</evidence>
<dbReference type="PANTHER" id="PTHR47630">
    <property type="entry name" value="NUCLEAR HORMONE RECEPTOR FAMILY-RELATED-RELATED"/>
    <property type="match status" value="1"/>
</dbReference>
<keyword evidence="3 11" id="KW-0479">Metal-binding</keyword>
<feature type="compositionally biased region" description="Polar residues" evidence="12">
    <location>
        <begin position="491"/>
        <end position="500"/>
    </location>
</feature>
<dbReference type="PANTHER" id="PTHR47630:SF4">
    <property type="entry name" value="NUCLEAR HORMONE RECEPTOR FAMILY MEMBER NHR-62"/>
    <property type="match status" value="1"/>
</dbReference>
<dbReference type="SUPFAM" id="SSF48508">
    <property type="entry name" value="Nuclear receptor ligand-binding domain"/>
    <property type="match status" value="2"/>
</dbReference>
<keyword evidence="10 11" id="KW-0539">Nucleus</keyword>
<dbReference type="Pfam" id="PF00105">
    <property type="entry name" value="zf-C4"/>
    <property type="match status" value="2"/>
</dbReference>
<dbReference type="GO" id="GO:0005634">
    <property type="term" value="C:nucleus"/>
    <property type="evidence" value="ECO:0007669"/>
    <property type="project" value="UniProtKB-SubCell"/>
</dbReference>
<feature type="compositionally biased region" description="Polar residues" evidence="12">
    <location>
        <begin position="101"/>
        <end position="114"/>
    </location>
</feature>
<feature type="domain" description="Nuclear receptor" evidence="13">
    <location>
        <begin position="395"/>
        <end position="470"/>
    </location>
</feature>
<evidence type="ECO:0000256" key="12">
    <source>
        <dbReference type="SAM" id="MobiDB-lite"/>
    </source>
</evidence>
<evidence type="ECO:0000256" key="10">
    <source>
        <dbReference type="ARBA" id="ARBA00023242"/>
    </source>
</evidence>
<reference evidence="16" key="1">
    <citation type="submission" date="2022-11" db="UniProtKB">
        <authorList>
            <consortium name="WormBaseParasite"/>
        </authorList>
    </citation>
    <scope>IDENTIFICATION</scope>
</reference>
<keyword evidence="15" id="KW-1185">Reference proteome</keyword>
<dbReference type="SMART" id="SM00430">
    <property type="entry name" value="HOLI"/>
    <property type="match status" value="1"/>
</dbReference>
<comment type="similarity">
    <text evidence="2 11">Belongs to the nuclear hormone receptor family.</text>
</comment>
<name>A0A914X1L8_9BILA</name>
<feature type="domain" description="NR LBD" evidence="14">
    <location>
        <begin position="144"/>
        <end position="400"/>
    </location>
</feature>
<dbReference type="FunFam" id="3.30.50.10:FF:000030">
    <property type="entry name" value="Nuclear Hormone Receptor family"/>
    <property type="match status" value="2"/>
</dbReference>
<feature type="compositionally biased region" description="Basic and acidic residues" evidence="12">
    <location>
        <begin position="469"/>
        <end position="487"/>
    </location>
</feature>
<dbReference type="GO" id="GO:0000978">
    <property type="term" value="F:RNA polymerase II cis-regulatory region sequence-specific DNA binding"/>
    <property type="evidence" value="ECO:0007669"/>
    <property type="project" value="InterPro"/>
</dbReference>
<evidence type="ECO:0000313" key="15">
    <source>
        <dbReference type="Proteomes" id="UP000887566"/>
    </source>
</evidence>
<evidence type="ECO:0000256" key="1">
    <source>
        <dbReference type="ARBA" id="ARBA00004123"/>
    </source>
</evidence>
<dbReference type="CDD" id="cd06157">
    <property type="entry name" value="NR_LBD"/>
    <property type="match status" value="1"/>
</dbReference>
<dbReference type="InterPro" id="IPR001628">
    <property type="entry name" value="Znf_hrmn_rcpt"/>
</dbReference>
<comment type="subcellular location">
    <subcellularLocation>
        <location evidence="1 11">Nucleus</location>
    </subcellularLocation>
</comment>
<accession>A0A914X1L8</accession>
<keyword evidence="6 11" id="KW-0805">Transcription regulation</keyword>
<feature type="region of interest" description="Disordered" evidence="12">
    <location>
        <begin position="469"/>
        <end position="500"/>
    </location>
</feature>
<dbReference type="PROSITE" id="PS00031">
    <property type="entry name" value="NUCLEAR_REC_DBD_1"/>
    <property type="match status" value="2"/>
</dbReference>
<dbReference type="WBParaSite" id="PSAMB.scaffold6276size9833.g28249.t1">
    <property type="protein sequence ID" value="PSAMB.scaffold6276size9833.g28249.t1"/>
    <property type="gene ID" value="PSAMB.scaffold6276size9833.g28249"/>
</dbReference>
<evidence type="ECO:0000256" key="9">
    <source>
        <dbReference type="ARBA" id="ARBA00023170"/>
    </source>
</evidence>
<keyword evidence="7 11" id="KW-0238">DNA-binding</keyword>
<dbReference type="PROSITE" id="PS51030">
    <property type="entry name" value="NUCLEAR_REC_DBD_2"/>
    <property type="match status" value="2"/>
</dbReference>
<dbReference type="InterPro" id="IPR052499">
    <property type="entry name" value="C.elegans_NHRs"/>
</dbReference>
<dbReference type="PRINTS" id="PR00047">
    <property type="entry name" value="STROIDFINGER"/>
</dbReference>
<organism evidence="15 16">
    <name type="scientific">Plectus sambesii</name>
    <dbReference type="NCBI Taxonomy" id="2011161"/>
    <lineage>
        <taxon>Eukaryota</taxon>
        <taxon>Metazoa</taxon>
        <taxon>Ecdysozoa</taxon>
        <taxon>Nematoda</taxon>
        <taxon>Chromadorea</taxon>
        <taxon>Plectida</taxon>
        <taxon>Plectina</taxon>
        <taxon>Plectoidea</taxon>
        <taxon>Plectidae</taxon>
        <taxon>Plectus</taxon>
    </lineage>
</organism>
<dbReference type="Gene3D" id="3.30.50.10">
    <property type="entry name" value="Erythroid Transcription Factor GATA-1, subunit A"/>
    <property type="match status" value="2"/>
</dbReference>
<dbReference type="Proteomes" id="UP000887566">
    <property type="component" value="Unplaced"/>
</dbReference>
<dbReference type="GO" id="GO:0008270">
    <property type="term" value="F:zinc ion binding"/>
    <property type="evidence" value="ECO:0007669"/>
    <property type="project" value="UniProtKB-KW"/>
</dbReference>
<keyword evidence="9 11" id="KW-0675">Receptor</keyword>
<dbReference type="CDD" id="cd06960">
    <property type="entry name" value="NR_DBD_HNF4A"/>
    <property type="match status" value="2"/>
</dbReference>
<dbReference type="SMART" id="SM00399">
    <property type="entry name" value="ZnF_C4"/>
    <property type="match status" value="2"/>
</dbReference>
<protein>
    <submittedName>
        <fullName evidence="16">Uncharacterized protein</fullName>
    </submittedName>
</protein>
<evidence type="ECO:0000256" key="11">
    <source>
        <dbReference type="RuleBase" id="RU004334"/>
    </source>
</evidence>
<proteinExistence type="inferred from homology"/>
<evidence type="ECO:0000256" key="3">
    <source>
        <dbReference type="ARBA" id="ARBA00022723"/>
    </source>
</evidence>
<keyword evidence="4 11" id="KW-0863">Zinc-finger</keyword>
<evidence type="ECO:0000256" key="4">
    <source>
        <dbReference type="ARBA" id="ARBA00022771"/>
    </source>
</evidence>
<dbReference type="InterPro" id="IPR035500">
    <property type="entry name" value="NHR-like_dom_sf"/>
</dbReference>
<sequence length="670" mass="76096">MVFDKTREETTCVVCGDQAFGRHYGASACNGCKGFFRRSVWNKRSYKCRFSGSCVIEKERRNACRSCRLKKCFAAGLNPRAVQSERDCNTKRDSNAKRSNETPNSELPTCSSSTGIQTTCIKEDTDELSCFNTRLDHSAAILVELEHRVMTRVDNSAEESPSAHTRLSVPFSTAFKNPALITRRTPLIITGEQIAKLEDAMQDYRRVFVLYTDWLREFSEFAIFSSDDQTRLAQHRFGAFYWPLCAYWSVKSGCDGVCYSNGTYFPRIAELQCIHDVREVCELMVRGLADPMRNLNLDETEFCLMRVIGLFDEDFGYLSEQGRNSSRQIRDYYIRVLIRHIHVFRSPMPEAEIGCRVAMVMLLISSITKLQHLTNDNIRLSETPIPASMGKYSYQLICGVCGDQATSRHYGIVSCNGCKGFFRRSIWNERAYKCRNGGACKIAKEHRNVCRACRLRRCLEAGMNPRAVQNERDHNAKRGDMSSRKEMSPSAAVQTDPLSCSPSHFTKSHLSGADAYYDEAVAILLSLEHRVMTRVDAPGSSSVTSPAHISSHVPFITAFNNPSIVTPRTPLVITGIRIATVDDALQDWRRAFVIYADWLNEFPEFKLFEHSDKMILAKKRFIPFYWWLLAYWTVQAGCDGVAYANGSYLPRIKELQCVPDVRWVSHGDSC</sequence>
<dbReference type="PROSITE" id="PS51843">
    <property type="entry name" value="NR_LBD"/>
    <property type="match status" value="2"/>
</dbReference>
<feature type="domain" description="NR LBD" evidence="14">
    <location>
        <begin position="526"/>
        <end position="670"/>
    </location>
</feature>
<evidence type="ECO:0000259" key="13">
    <source>
        <dbReference type="PROSITE" id="PS51030"/>
    </source>
</evidence>
<feature type="domain" description="Nuclear receptor" evidence="13">
    <location>
        <begin position="9"/>
        <end position="84"/>
    </location>
</feature>
<dbReference type="Gene3D" id="1.10.565.10">
    <property type="entry name" value="Retinoid X Receptor"/>
    <property type="match status" value="2"/>
</dbReference>